<feature type="transmembrane region" description="Helical" evidence="1">
    <location>
        <begin position="7"/>
        <end position="27"/>
    </location>
</feature>
<gene>
    <name evidence="3" type="ORF">CCE28_10580</name>
</gene>
<dbReference type="Pfam" id="PF07670">
    <property type="entry name" value="Gate"/>
    <property type="match status" value="1"/>
</dbReference>
<dbReference type="EMBL" id="NIBG01000008">
    <property type="protein sequence ID" value="PAB59301.1"/>
    <property type="molecule type" value="Genomic_DNA"/>
</dbReference>
<dbReference type="RefSeq" id="WP_095133681.1">
    <property type="nucleotide sequence ID" value="NZ_NIBG01000008.1"/>
</dbReference>
<evidence type="ECO:0000313" key="4">
    <source>
        <dbReference type="Proteomes" id="UP000216024"/>
    </source>
</evidence>
<dbReference type="GO" id="GO:0005886">
    <property type="term" value="C:plasma membrane"/>
    <property type="evidence" value="ECO:0007669"/>
    <property type="project" value="TreeGrafter"/>
</dbReference>
<dbReference type="PANTHER" id="PTHR35793:SF2">
    <property type="entry name" value="INNER MEMBRANE PROTEIN YJIG"/>
    <property type="match status" value="1"/>
</dbReference>
<comment type="caution">
    <text evidence="3">The sequence shown here is derived from an EMBL/GenBank/DDBJ whole genome shotgun (WGS) entry which is preliminary data.</text>
</comment>
<dbReference type="Proteomes" id="UP000216024">
    <property type="component" value="Unassembled WGS sequence"/>
</dbReference>
<dbReference type="InterPro" id="IPR011642">
    <property type="entry name" value="Gate_dom"/>
</dbReference>
<organism evidence="3 4">
    <name type="scientific">Anaeromicrobium sediminis</name>
    <dbReference type="NCBI Taxonomy" id="1478221"/>
    <lineage>
        <taxon>Bacteria</taxon>
        <taxon>Bacillati</taxon>
        <taxon>Bacillota</taxon>
        <taxon>Clostridia</taxon>
        <taxon>Peptostreptococcales</taxon>
        <taxon>Thermotaleaceae</taxon>
        <taxon>Anaeromicrobium</taxon>
    </lineage>
</organism>
<dbReference type="AlphaFoldDB" id="A0A267MI95"/>
<keyword evidence="1" id="KW-1133">Transmembrane helix</keyword>
<feature type="transmembrane region" description="Helical" evidence="1">
    <location>
        <begin position="154"/>
        <end position="177"/>
    </location>
</feature>
<evidence type="ECO:0000259" key="2">
    <source>
        <dbReference type="Pfam" id="PF07670"/>
    </source>
</evidence>
<evidence type="ECO:0000313" key="3">
    <source>
        <dbReference type="EMBL" id="PAB59301.1"/>
    </source>
</evidence>
<accession>A0A267MI95</accession>
<dbReference type="PANTHER" id="PTHR35793">
    <property type="entry name" value="INNER MEMBRANE PROTEIN YJIG"/>
    <property type="match status" value="1"/>
</dbReference>
<keyword evidence="1" id="KW-0812">Transmembrane</keyword>
<reference evidence="3 4" key="1">
    <citation type="submission" date="2017-06" db="EMBL/GenBank/DDBJ databases">
        <title>Draft genome sequence of anaerobic fermentative bacterium Anaeromicrobium sediminis DY2726D isolated from West Pacific Ocean sediments.</title>
        <authorList>
            <person name="Zeng X."/>
        </authorList>
    </citation>
    <scope>NUCLEOTIDE SEQUENCE [LARGE SCALE GENOMIC DNA]</scope>
    <source>
        <strain evidence="3 4">DY2726D</strain>
    </source>
</reference>
<keyword evidence="4" id="KW-1185">Reference proteome</keyword>
<dbReference type="InterPro" id="IPR052549">
    <property type="entry name" value="SpmB"/>
</dbReference>
<name>A0A267MI95_9FIRM</name>
<proteinExistence type="predicted"/>
<feature type="domain" description="Nucleoside transporter/FeoB GTPase Gate" evidence="2">
    <location>
        <begin position="48"/>
        <end position="148"/>
    </location>
</feature>
<sequence>MFQNIMGAISTYAIPLILLLIPLYGYIKKVKVYEAFTEGAKEGFYTAVRIIPYLVAMLVAIGIFRKSGAMDILNGILRPITNLIGMPSEVLPMALMKPLSGGGASGIMNDLFTTYGPDSLIGRTASIMNGSTETTFYVLAVYFGSVAIKKTRHAVLAGLIADTVGIITAVIVARIMFA</sequence>
<keyword evidence="1" id="KW-0472">Membrane</keyword>
<evidence type="ECO:0000256" key="1">
    <source>
        <dbReference type="SAM" id="Phobius"/>
    </source>
</evidence>
<feature type="transmembrane region" description="Helical" evidence="1">
    <location>
        <begin position="47"/>
        <end position="64"/>
    </location>
</feature>
<dbReference type="OrthoDB" id="9805623at2"/>
<protein>
    <submittedName>
        <fullName evidence="3">Spore maturation protein</fullName>
    </submittedName>
</protein>